<feature type="domain" description="HTH tetR-type" evidence="6">
    <location>
        <begin position="29"/>
        <end position="89"/>
    </location>
</feature>
<evidence type="ECO:0000259" key="6">
    <source>
        <dbReference type="PROSITE" id="PS50977"/>
    </source>
</evidence>
<dbReference type="EMBL" id="JAVDXV010000010">
    <property type="protein sequence ID" value="MDR7335520.1"/>
    <property type="molecule type" value="Genomic_DNA"/>
</dbReference>
<dbReference type="Pfam" id="PF17928">
    <property type="entry name" value="TetR_C_22"/>
    <property type="match status" value="1"/>
</dbReference>
<keyword evidence="8" id="KW-1185">Reference proteome</keyword>
<protein>
    <submittedName>
        <fullName evidence="7">AcrR family transcriptional regulator</fullName>
    </submittedName>
</protein>
<keyword evidence="1" id="KW-0805">Transcription regulation</keyword>
<dbReference type="InterPro" id="IPR041674">
    <property type="entry name" value="TetR_C_22"/>
</dbReference>
<dbReference type="PRINTS" id="PR00455">
    <property type="entry name" value="HTHTETR"/>
</dbReference>
<dbReference type="InterPro" id="IPR050109">
    <property type="entry name" value="HTH-type_TetR-like_transc_reg"/>
</dbReference>
<name>A0ABU2AE94_9BURK</name>
<dbReference type="RefSeq" id="WP_310332524.1">
    <property type="nucleotide sequence ID" value="NZ_JAVDXV010000010.1"/>
</dbReference>
<dbReference type="SUPFAM" id="SSF46689">
    <property type="entry name" value="Homeodomain-like"/>
    <property type="match status" value="1"/>
</dbReference>
<proteinExistence type="predicted"/>
<evidence type="ECO:0000256" key="1">
    <source>
        <dbReference type="ARBA" id="ARBA00023015"/>
    </source>
</evidence>
<feature type="compositionally biased region" description="Low complexity" evidence="5">
    <location>
        <begin position="8"/>
        <end position="23"/>
    </location>
</feature>
<sequence length="217" mass="24254">MSTRPPKKSATAPETAPAARRQPLQQRSQERVELILQIASERIAESGSGPLKMSEIAEQAGMSIGSLYRYFPDKRAILRTLAEQCAAECHDCITQKLAPVRTRAELETAFNELVDEYHGLLLEKPLMRDIVFGMRADRELAAMELAASRASGALLAEAIRRVHPRADAKKLDTLAFLVWQLGEETMRLAMDSPRGEARQLVDAYKRMSLKAIEPPWL</sequence>
<keyword evidence="2 4" id="KW-0238">DNA-binding</keyword>
<dbReference type="Pfam" id="PF00440">
    <property type="entry name" value="TetR_N"/>
    <property type="match status" value="1"/>
</dbReference>
<feature type="DNA-binding region" description="H-T-H motif" evidence="4">
    <location>
        <begin position="52"/>
        <end position="71"/>
    </location>
</feature>
<dbReference type="InterPro" id="IPR001647">
    <property type="entry name" value="HTH_TetR"/>
</dbReference>
<accession>A0ABU2AE94</accession>
<reference evidence="7 8" key="1">
    <citation type="submission" date="2023-07" db="EMBL/GenBank/DDBJ databases">
        <title>Sorghum-associated microbial communities from plants grown in Nebraska, USA.</title>
        <authorList>
            <person name="Schachtman D."/>
        </authorList>
    </citation>
    <scope>NUCLEOTIDE SEQUENCE [LARGE SCALE GENOMIC DNA]</scope>
    <source>
        <strain evidence="7 8">BE316</strain>
    </source>
</reference>
<evidence type="ECO:0000256" key="4">
    <source>
        <dbReference type="PROSITE-ProRule" id="PRU00335"/>
    </source>
</evidence>
<organism evidence="7 8">
    <name type="scientific">Roseateles asaccharophilus</name>
    <dbReference type="NCBI Taxonomy" id="582607"/>
    <lineage>
        <taxon>Bacteria</taxon>
        <taxon>Pseudomonadati</taxon>
        <taxon>Pseudomonadota</taxon>
        <taxon>Betaproteobacteria</taxon>
        <taxon>Burkholderiales</taxon>
        <taxon>Sphaerotilaceae</taxon>
        <taxon>Roseateles</taxon>
    </lineage>
</organism>
<feature type="region of interest" description="Disordered" evidence="5">
    <location>
        <begin position="1"/>
        <end position="28"/>
    </location>
</feature>
<evidence type="ECO:0000256" key="5">
    <source>
        <dbReference type="SAM" id="MobiDB-lite"/>
    </source>
</evidence>
<evidence type="ECO:0000256" key="3">
    <source>
        <dbReference type="ARBA" id="ARBA00023163"/>
    </source>
</evidence>
<dbReference type="Gene3D" id="1.10.357.10">
    <property type="entry name" value="Tetracycline Repressor, domain 2"/>
    <property type="match status" value="1"/>
</dbReference>
<evidence type="ECO:0000313" key="8">
    <source>
        <dbReference type="Proteomes" id="UP001180825"/>
    </source>
</evidence>
<dbReference type="InterPro" id="IPR009057">
    <property type="entry name" value="Homeodomain-like_sf"/>
</dbReference>
<evidence type="ECO:0000313" key="7">
    <source>
        <dbReference type="EMBL" id="MDR7335520.1"/>
    </source>
</evidence>
<evidence type="ECO:0000256" key="2">
    <source>
        <dbReference type="ARBA" id="ARBA00023125"/>
    </source>
</evidence>
<dbReference type="PANTHER" id="PTHR30055:SF234">
    <property type="entry name" value="HTH-TYPE TRANSCRIPTIONAL REGULATOR BETI"/>
    <property type="match status" value="1"/>
</dbReference>
<comment type="caution">
    <text evidence="7">The sequence shown here is derived from an EMBL/GenBank/DDBJ whole genome shotgun (WGS) entry which is preliminary data.</text>
</comment>
<dbReference type="PROSITE" id="PS50977">
    <property type="entry name" value="HTH_TETR_2"/>
    <property type="match status" value="1"/>
</dbReference>
<dbReference type="PANTHER" id="PTHR30055">
    <property type="entry name" value="HTH-TYPE TRANSCRIPTIONAL REGULATOR RUTR"/>
    <property type="match status" value="1"/>
</dbReference>
<keyword evidence="3" id="KW-0804">Transcription</keyword>
<gene>
    <name evidence="7" type="ORF">J2X21_004685</name>
</gene>
<dbReference type="Proteomes" id="UP001180825">
    <property type="component" value="Unassembled WGS sequence"/>
</dbReference>